<proteinExistence type="predicted"/>
<dbReference type="PANTHER" id="PTHR33546">
    <property type="entry name" value="LARGE, MULTIFUNCTIONAL SECRETED PROTEIN-RELATED"/>
    <property type="match status" value="1"/>
</dbReference>
<evidence type="ECO:0000313" key="5">
    <source>
        <dbReference type="Proteomes" id="UP000242687"/>
    </source>
</evidence>
<keyword evidence="1 2" id="KW-0732">Signal</keyword>
<comment type="caution">
    <text evidence="4">The sequence shown here is derived from an EMBL/GenBank/DDBJ whole genome shotgun (WGS) entry which is preliminary data.</text>
</comment>
<sequence>MSINIKSIYTSLYFMLSSVTVFAQNTNLAPTNPSYKVETIQTPEGLSAETGAIAFMPDGRLIACFHRGEVMTYNPLTKQWKLFASGLHDPLGIYAINNNEILLMQRPELTRIKDTDGDGLADEYTTVTDKFGLSGNYHEFAFGPVKDKKGNMFIALNTASVQAGVSKEPRGKLDTTQLKNRMYSAVPYRGWIMKLTPDGKLLPYASGFRSPNGLLLDANDNLFVSDNQGDWLGTSTLYQVKEGKFYGHPASLAWTTGWSRGNPALLPVAELDKMRTKASVLYPNGPMANSPTQPLIDDTGGKFGPFAGQIFVGEMNRSRLMRVMLEEVNGEMQGAVAPFIDDQGLRKGNNRLAFAPDGSLWVGQTDHGWAGDKGIQRIVYTGVLPMDVLKMSITAKGFDITFTQPLNNANLAADAFSFKHYYYEYHAAYGSKQFDVAPVKVNGVTVSEDKRTVSVSLEQLKPGYIYELNMNGITAQNGTPLQNKLICYTVNQLRN</sequence>
<dbReference type="Pfam" id="PF23500">
    <property type="entry name" value="DUF7133"/>
    <property type="match status" value="1"/>
</dbReference>
<evidence type="ECO:0000313" key="4">
    <source>
        <dbReference type="EMBL" id="PJJ79121.1"/>
    </source>
</evidence>
<dbReference type="PANTHER" id="PTHR33546:SF1">
    <property type="entry name" value="LARGE, MULTIFUNCTIONAL SECRETED PROTEIN"/>
    <property type="match status" value="1"/>
</dbReference>
<dbReference type="InterPro" id="IPR014755">
    <property type="entry name" value="Cu-Rt/internalin_Ig-like"/>
</dbReference>
<dbReference type="InterPro" id="IPR011042">
    <property type="entry name" value="6-blade_b-propeller_TolB-like"/>
</dbReference>
<keyword evidence="5" id="KW-1185">Reference proteome</keyword>
<evidence type="ECO:0000259" key="3">
    <source>
        <dbReference type="Pfam" id="PF23500"/>
    </source>
</evidence>
<evidence type="ECO:0000256" key="1">
    <source>
        <dbReference type="ARBA" id="ARBA00022729"/>
    </source>
</evidence>
<dbReference type="EMBL" id="PGFJ01000002">
    <property type="protein sequence ID" value="PJJ79121.1"/>
    <property type="molecule type" value="Genomic_DNA"/>
</dbReference>
<name>A0A2H9VLA6_9SPHI</name>
<dbReference type="Proteomes" id="UP000242687">
    <property type="component" value="Unassembled WGS sequence"/>
</dbReference>
<reference evidence="4 5" key="1">
    <citation type="submission" date="2017-11" db="EMBL/GenBank/DDBJ databases">
        <title>Genomic Encyclopedia of Archaeal and Bacterial Type Strains, Phase II (KMG-II): From Individual Species to Whole Genera.</title>
        <authorList>
            <person name="Goeker M."/>
        </authorList>
    </citation>
    <scope>NUCLEOTIDE SEQUENCE [LARGE SCALE GENOMIC DNA]</scope>
    <source>
        <strain evidence="4 5">DSM 28175</strain>
    </source>
</reference>
<dbReference type="InterPro" id="IPR055557">
    <property type="entry name" value="DUF7133"/>
</dbReference>
<dbReference type="SUPFAM" id="SSF63829">
    <property type="entry name" value="Calcium-dependent phosphotriesterase"/>
    <property type="match status" value="1"/>
</dbReference>
<evidence type="ECO:0000256" key="2">
    <source>
        <dbReference type="SAM" id="SignalP"/>
    </source>
</evidence>
<dbReference type="Gene3D" id="2.60.40.1220">
    <property type="match status" value="1"/>
</dbReference>
<feature type="chain" id="PRO_5014137400" evidence="2">
    <location>
        <begin position="24"/>
        <end position="495"/>
    </location>
</feature>
<feature type="domain" description="DUF7133" evidence="3">
    <location>
        <begin position="80"/>
        <end position="232"/>
    </location>
</feature>
<dbReference type="RefSeq" id="WP_245856992.1">
    <property type="nucleotide sequence ID" value="NZ_PGFJ01000002.1"/>
</dbReference>
<dbReference type="AlphaFoldDB" id="A0A2H9VLA6"/>
<protein>
    <submittedName>
        <fullName evidence="4">Glucose/arabinose dehydrogenase</fullName>
    </submittedName>
</protein>
<accession>A0A2H9VLA6</accession>
<dbReference type="Gene3D" id="2.120.10.30">
    <property type="entry name" value="TolB, C-terminal domain"/>
    <property type="match status" value="1"/>
</dbReference>
<feature type="signal peptide" evidence="2">
    <location>
        <begin position="1"/>
        <end position="23"/>
    </location>
</feature>
<organism evidence="4 5">
    <name type="scientific">Mucilaginibacter auburnensis</name>
    <dbReference type="NCBI Taxonomy" id="1457233"/>
    <lineage>
        <taxon>Bacteria</taxon>
        <taxon>Pseudomonadati</taxon>
        <taxon>Bacteroidota</taxon>
        <taxon>Sphingobacteriia</taxon>
        <taxon>Sphingobacteriales</taxon>
        <taxon>Sphingobacteriaceae</taxon>
        <taxon>Mucilaginibacter</taxon>
    </lineage>
</organism>
<gene>
    <name evidence="4" type="ORF">CLV57_2246</name>
</gene>